<dbReference type="EMBL" id="JACJVQ010000005">
    <property type="protein sequence ID" value="MBB6633593.1"/>
    <property type="molecule type" value="Genomic_DNA"/>
</dbReference>
<dbReference type="SUPFAM" id="SSF48498">
    <property type="entry name" value="Tetracyclin repressor-like, C-terminal domain"/>
    <property type="match status" value="1"/>
</dbReference>
<sequence>MSNTEKPDLEHEALQSLPNGVLLSWGKVKQPKRGPKGELSIPQIVEAAVKIADRDGLAAVSMNRVAQSLGFTTMSLYRYITSKEDLLVLMQDAVCAVEPPAERPESQWREEMKDYVWLSLQMIRKHPWYVDVPITGVPVTPNNLLFVDWGIRTMRNLELNDYEKISFVLLLSGYARHYGILLRDMDRAIGNGATEDSFSGRGYTEALKHLVRQEDYPNLYPMVQSGVYTEEGGEPNPIGDDLEFGLNRILDGIEMYVESKKGK</sequence>
<gene>
    <name evidence="6" type="ORF">H7B67_05695</name>
</gene>
<organism evidence="6 7">
    <name type="scientific">Cohnella thailandensis</name>
    <dbReference type="NCBI Taxonomy" id="557557"/>
    <lineage>
        <taxon>Bacteria</taxon>
        <taxon>Bacillati</taxon>
        <taxon>Bacillota</taxon>
        <taxon>Bacilli</taxon>
        <taxon>Bacillales</taxon>
        <taxon>Paenibacillaceae</taxon>
        <taxon>Cohnella</taxon>
    </lineage>
</organism>
<accession>A0A841SM91</accession>
<feature type="DNA-binding region" description="H-T-H motif" evidence="4">
    <location>
        <begin position="61"/>
        <end position="80"/>
    </location>
</feature>
<dbReference type="RefSeq" id="WP_185118829.1">
    <property type="nucleotide sequence ID" value="NZ_JACJVQ010000005.1"/>
</dbReference>
<dbReference type="PANTHER" id="PTHR30055">
    <property type="entry name" value="HTH-TYPE TRANSCRIPTIONAL REGULATOR RUTR"/>
    <property type="match status" value="1"/>
</dbReference>
<dbReference type="AlphaFoldDB" id="A0A841SM91"/>
<evidence type="ECO:0000313" key="7">
    <source>
        <dbReference type="Proteomes" id="UP000535838"/>
    </source>
</evidence>
<dbReference type="GO" id="GO:0000976">
    <property type="term" value="F:transcription cis-regulatory region binding"/>
    <property type="evidence" value="ECO:0007669"/>
    <property type="project" value="TreeGrafter"/>
</dbReference>
<dbReference type="Pfam" id="PF00440">
    <property type="entry name" value="TetR_N"/>
    <property type="match status" value="1"/>
</dbReference>
<evidence type="ECO:0000259" key="5">
    <source>
        <dbReference type="PROSITE" id="PS50977"/>
    </source>
</evidence>
<dbReference type="InterPro" id="IPR050109">
    <property type="entry name" value="HTH-type_TetR-like_transc_reg"/>
</dbReference>
<dbReference type="InterPro" id="IPR009057">
    <property type="entry name" value="Homeodomain-like_sf"/>
</dbReference>
<dbReference type="Proteomes" id="UP000535838">
    <property type="component" value="Unassembled WGS sequence"/>
</dbReference>
<feature type="domain" description="HTH tetR-type" evidence="5">
    <location>
        <begin position="38"/>
        <end position="98"/>
    </location>
</feature>
<dbReference type="GO" id="GO:0045892">
    <property type="term" value="P:negative regulation of DNA-templated transcription"/>
    <property type="evidence" value="ECO:0007669"/>
    <property type="project" value="InterPro"/>
</dbReference>
<proteinExistence type="predicted"/>
<evidence type="ECO:0000256" key="4">
    <source>
        <dbReference type="PROSITE-ProRule" id="PRU00335"/>
    </source>
</evidence>
<evidence type="ECO:0000256" key="3">
    <source>
        <dbReference type="ARBA" id="ARBA00023163"/>
    </source>
</evidence>
<evidence type="ECO:0000313" key="6">
    <source>
        <dbReference type="EMBL" id="MBB6633593.1"/>
    </source>
</evidence>
<comment type="caution">
    <text evidence="6">The sequence shown here is derived from an EMBL/GenBank/DDBJ whole genome shotgun (WGS) entry which is preliminary data.</text>
</comment>
<dbReference type="InterPro" id="IPR036271">
    <property type="entry name" value="Tet_transcr_reg_TetR-rel_C_sf"/>
</dbReference>
<dbReference type="InterPro" id="IPR004111">
    <property type="entry name" value="Repressor_TetR_C"/>
</dbReference>
<keyword evidence="7" id="KW-1185">Reference proteome</keyword>
<keyword evidence="3" id="KW-0804">Transcription</keyword>
<dbReference type="Pfam" id="PF02909">
    <property type="entry name" value="TetR_C_1"/>
    <property type="match status" value="1"/>
</dbReference>
<reference evidence="6 7" key="1">
    <citation type="submission" date="2020-08" db="EMBL/GenBank/DDBJ databases">
        <title>Cohnella phylogeny.</title>
        <authorList>
            <person name="Dunlap C."/>
        </authorList>
    </citation>
    <scope>NUCLEOTIDE SEQUENCE [LARGE SCALE GENOMIC DNA]</scope>
    <source>
        <strain evidence="6 7">DSM 25241</strain>
    </source>
</reference>
<keyword evidence="1" id="KW-0805">Transcription regulation</keyword>
<protein>
    <submittedName>
        <fullName evidence="6">TetR/AcrR family transcriptional regulator</fullName>
    </submittedName>
</protein>
<name>A0A841SM91_9BACL</name>
<dbReference type="Gene3D" id="1.10.10.60">
    <property type="entry name" value="Homeodomain-like"/>
    <property type="match status" value="1"/>
</dbReference>
<dbReference type="Gene3D" id="1.10.357.10">
    <property type="entry name" value="Tetracycline Repressor, domain 2"/>
    <property type="match status" value="1"/>
</dbReference>
<dbReference type="GO" id="GO:0003700">
    <property type="term" value="F:DNA-binding transcription factor activity"/>
    <property type="evidence" value="ECO:0007669"/>
    <property type="project" value="TreeGrafter"/>
</dbReference>
<keyword evidence="2 4" id="KW-0238">DNA-binding</keyword>
<dbReference type="SUPFAM" id="SSF46689">
    <property type="entry name" value="Homeodomain-like"/>
    <property type="match status" value="1"/>
</dbReference>
<dbReference type="PRINTS" id="PR00455">
    <property type="entry name" value="HTHTETR"/>
</dbReference>
<evidence type="ECO:0000256" key="2">
    <source>
        <dbReference type="ARBA" id="ARBA00023125"/>
    </source>
</evidence>
<evidence type="ECO:0000256" key="1">
    <source>
        <dbReference type="ARBA" id="ARBA00023015"/>
    </source>
</evidence>
<dbReference type="InterPro" id="IPR001647">
    <property type="entry name" value="HTH_TetR"/>
</dbReference>
<dbReference type="PANTHER" id="PTHR30055:SF151">
    <property type="entry name" value="TRANSCRIPTIONAL REGULATORY PROTEIN"/>
    <property type="match status" value="1"/>
</dbReference>
<dbReference type="PROSITE" id="PS50977">
    <property type="entry name" value="HTH_TETR_2"/>
    <property type="match status" value="1"/>
</dbReference>